<dbReference type="OrthoDB" id="3058840at2759"/>
<feature type="region of interest" description="Disordered" evidence="1">
    <location>
        <begin position="1"/>
        <end position="46"/>
    </location>
</feature>
<dbReference type="EMBL" id="ML213510">
    <property type="protein sequence ID" value="TFK51973.1"/>
    <property type="molecule type" value="Genomic_DNA"/>
</dbReference>
<proteinExistence type="predicted"/>
<evidence type="ECO:0000256" key="1">
    <source>
        <dbReference type="SAM" id="MobiDB-lite"/>
    </source>
</evidence>
<evidence type="ECO:0000313" key="3">
    <source>
        <dbReference type="Proteomes" id="UP000305948"/>
    </source>
</evidence>
<sequence length="286" mass="33660">MSTLREPDPEYKGQNGFSLTDELPDKPYGDADPRWDDAEKRKHDRELRDAAETHAFTQFLLENKGTYFPSLAEMEEEVAKPETIASVKEQIRQVKEQHRRDLDALFQYQAESYWGRMTDDYFASEITTWDPDVKRLYHDIRSHQDPASTSLSNELSALQHSHLQTLLPLQQRKAELEKAEVEHRQWLDRKFPKSIAEFHGISNKDIRLRIAKFLTLHEKRSLDPAAYSEYEKMMNEFKWAWRQVEPLCREYVVNANFKEEVQEVLKDTEVRDPRRKPSTTTTGTGT</sequence>
<name>A0A5C3N408_9AGAM</name>
<reference evidence="2 3" key="1">
    <citation type="journal article" date="2019" name="Nat. Ecol. Evol.">
        <title>Megaphylogeny resolves global patterns of mushroom evolution.</title>
        <authorList>
            <person name="Varga T."/>
            <person name="Krizsan K."/>
            <person name="Foldi C."/>
            <person name="Dima B."/>
            <person name="Sanchez-Garcia M."/>
            <person name="Sanchez-Ramirez S."/>
            <person name="Szollosi G.J."/>
            <person name="Szarkandi J.G."/>
            <person name="Papp V."/>
            <person name="Albert L."/>
            <person name="Andreopoulos W."/>
            <person name="Angelini C."/>
            <person name="Antonin V."/>
            <person name="Barry K.W."/>
            <person name="Bougher N.L."/>
            <person name="Buchanan P."/>
            <person name="Buyck B."/>
            <person name="Bense V."/>
            <person name="Catcheside P."/>
            <person name="Chovatia M."/>
            <person name="Cooper J."/>
            <person name="Damon W."/>
            <person name="Desjardin D."/>
            <person name="Finy P."/>
            <person name="Geml J."/>
            <person name="Haridas S."/>
            <person name="Hughes K."/>
            <person name="Justo A."/>
            <person name="Karasinski D."/>
            <person name="Kautmanova I."/>
            <person name="Kiss B."/>
            <person name="Kocsube S."/>
            <person name="Kotiranta H."/>
            <person name="LaButti K.M."/>
            <person name="Lechner B.E."/>
            <person name="Liimatainen K."/>
            <person name="Lipzen A."/>
            <person name="Lukacs Z."/>
            <person name="Mihaltcheva S."/>
            <person name="Morgado L.N."/>
            <person name="Niskanen T."/>
            <person name="Noordeloos M.E."/>
            <person name="Ohm R.A."/>
            <person name="Ortiz-Santana B."/>
            <person name="Ovrebo C."/>
            <person name="Racz N."/>
            <person name="Riley R."/>
            <person name="Savchenko A."/>
            <person name="Shiryaev A."/>
            <person name="Soop K."/>
            <person name="Spirin V."/>
            <person name="Szebenyi C."/>
            <person name="Tomsovsky M."/>
            <person name="Tulloss R.E."/>
            <person name="Uehling J."/>
            <person name="Grigoriev I.V."/>
            <person name="Vagvolgyi C."/>
            <person name="Papp T."/>
            <person name="Martin F.M."/>
            <person name="Miettinen O."/>
            <person name="Hibbett D.S."/>
            <person name="Nagy L.G."/>
        </authorList>
    </citation>
    <scope>NUCLEOTIDE SEQUENCE [LARGE SCALE GENOMIC DNA]</scope>
    <source>
        <strain evidence="2 3">OMC1185</strain>
    </source>
</reference>
<keyword evidence="3" id="KW-1185">Reference proteome</keyword>
<protein>
    <submittedName>
        <fullName evidence="2">Uncharacterized protein</fullName>
    </submittedName>
</protein>
<accession>A0A5C3N408</accession>
<feature type="compositionally biased region" description="Basic and acidic residues" evidence="1">
    <location>
        <begin position="1"/>
        <end position="11"/>
    </location>
</feature>
<dbReference type="Proteomes" id="UP000305948">
    <property type="component" value="Unassembled WGS sequence"/>
</dbReference>
<feature type="compositionally biased region" description="Basic and acidic residues" evidence="1">
    <location>
        <begin position="23"/>
        <end position="46"/>
    </location>
</feature>
<gene>
    <name evidence="2" type="ORF">OE88DRAFT_1734979</name>
</gene>
<evidence type="ECO:0000313" key="2">
    <source>
        <dbReference type="EMBL" id="TFK51973.1"/>
    </source>
</evidence>
<dbReference type="AlphaFoldDB" id="A0A5C3N408"/>
<organism evidence="2 3">
    <name type="scientific">Heliocybe sulcata</name>
    <dbReference type="NCBI Taxonomy" id="5364"/>
    <lineage>
        <taxon>Eukaryota</taxon>
        <taxon>Fungi</taxon>
        <taxon>Dikarya</taxon>
        <taxon>Basidiomycota</taxon>
        <taxon>Agaricomycotina</taxon>
        <taxon>Agaricomycetes</taxon>
        <taxon>Gloeophyllales</taxon>
        <taxon>Gloeophyllaceae</taxon>
        <taxon>Heliocybe</taxon>
    </lineage>
</organism>